<evidence type="ECO:0000256" key="1">
    <source>
        <dbReference type="ARBA" id="ARBA00004434"/>
    </source>
</evidence>
<dbReference type="InterPro" id="IPR013288">
    <property type="entry name" value="Cyt_c_oxidase_su4"/>
</dbReference>
<keyword evidence="3 10" id="KW-0812">Transmembrane</keyword>
<dbReference type="Gene3D" id="1.10.442.10">
    <property type="entry name" value="Cytochrome c oxidase subunit IV"/>
    <property type="match status" value="1"/>
</dbReference>
<comment type="similarity">
    <text evidence="2 10">Belongs to the cytochrome c oxidase IV family.</text>
</comment>
<evidence type="ECO:0000256" key="10">
    <source>
        <dbReference type="RuleBase" id="RU367145"/>
    </source>
</evidence>
<keyword evidence="4 10" id="KW-0999">Mitochondrion inner membrane</keyword>
<keyword evidence="6 10" id="KW-1133">Transmembrane helix</keyword>
<dbReference type="PRINTS" id="PR01873">
    <property type="entry name" value="CYTCOXIDASE4"/>
</dbReference>
<comment type="subcellular location">
    <subcellularLocation>
        <location evidence="1 10">Mitochondrion inner membrane</location>
        <topology evidence="1 10">Single-pass membrane protein</topology>
    </subcellularLocation>
</comment>
<organism evidence="11 12">
    <name type="scientific">Priapulus caudatus</name>
    <name type="common">Priapulid worm</name>
    <dbReference type="NCBI Taxonomy" id="37621"/>
    <lineage>
        <taxon>Eukaryota</taxon>
        <taxon>Metazoa</taxon>
        <taxon>Ecdysozoa</taxon>
        <taxon>Scalidophora</taxon>
        <taxon>Priapulida</taxon>
        <taxon>Priapulimorpha</taxon>
        <taxon>Priapulimorphida</taxon>
        <taxon>Priapulidae</taxon>
        <taxon>Priapulus</taxon>
    </lineage>
</organism>
<dbReference type="GeneID" id="106820766"/>
<feature type="transmembrane region" description="Helical" evidence="10">
    <location>
        <begin position="132"/>
        <end position="155"/>
    </location>
</feature>
<dbReference type="PANTHER" id="PTHR10707">
    <property type="entry name" value="CYTOCHROME C OXIDASE SUBUNIT IV"/>
    <property type="match status" value="1"/>
</dbReference>
<evidence type="ECO:0000256" key="2">
    <source>
        <dbReference type="ARBA" id="ARBA00008135"/>
    </source>
</evidence>
<evidence type="ECO:0000256" key="3">
    <source>
        <dbReference type="ARBA" id="ARBA00022692"/>
    </source>
</evidence>
<evidence type="ECO:0000313" key="12">
    <source>
        <dbReference type="RefSeq" id="XP_014680811.1"/>
    </source>
</evidence>
<keyword evidence="7" id="KW-0560">Oxidoreductase</keyword>
<name>A0ABM1F8P0_PRICU</name>
<evidence type="ECO:0000313" key="11">
    <source>
        <dbReference type="Proteomes" id="UP000695022"/>
    </source>
</evidence>
<comment type="function">
    <text evidence="10">Component of the cytochrome c oxidase, the last enzyme in the mitochondrial electron transport chain which drives oxidative phosphorylation.</text>
</comment>
<dbReference type="PANTHER" id="PTHR10707:SF10">
    <property type="entry name" value="CYTOCHROME C OXIDASE SUBUNIT 4"/>
    <property type="match status" value="1"/>
</dbReference>
<proteinExistence type="inferred from homology"/>
<keyword evidence="9 10" id="KW-0472">Membrane</keyword>
<sequence length="198" mass="22508">MWLWGSKSNALVNRSVAFRMAGTVLRASTRQLLVQRSHLLAPVTGYHARAKVGNRDIVGFGLNGEPTYVDRGDFPCPAVRFMENTADVYSMREKEKTSWIGLSMDDKKALYRASFCQTFAEMHAQGTGEWKSLTAGTIFGITLALWIVILVKLYVYEKPPHTLSDEWKAASLKRIIDQQQGRIEGLSSNWDYEKKEWK</sequence>
<dbReference type="RefSeq" id="XP_014680811.1">
    <property type="nucleotide sequence ID" value="XM_014825325.1"/>
</dbReference>
<dbReference type="Proteomes" id="UP000695022">
    <property type="component" value="Unplaced"/>
</dbReference>
<comment type="pathway">
    <text evidence="10">Energy metabolism; oxidative phosphorylation.</text>
</comment>
<comment type="subunit">
    <text evidence="10">Component of the cytochrome c oxidase (complex IV, CIV), a multisubunit enzyme composed of 14 subunits.</text>
</comment>
<gene>
    <name evidence="12" type="primary">LOC106820766</name>
</gene>
<dbReference type="InterPro" id="IPR036639">
    <property type="entry name" value="Cyt_c_oxidase_su4_sf"/>
</dbReference>
<evidence type="ECO:0000256" key="5">
    <source>
        <dbReference type="ARBA" id="ARBA00022946"/>
    </source>
</evidence>
<dbReference type="InterPro" id="IPR004203">
    <property type="entry name" value="Cyt_c_oxidase_su4_fam"/>
</dbReference>
<reference evidence="12" key="1">
    <citation type="submission" date="2025-08" db="UniProtKB">
        <authorList>
            <consortium name="RefSeq"/>
        </authorList>
    </citation>
    <scope>IDENTIFICATION</scope>
</reference>
<keyword evidence="5" id="KW-0809">Transit peptide</keyword>
<accession>A0ABM1F8P0</accession>
<evidence type="ECO:0000256" key="6">
    <source>
        <dbReference type="ARBA" id="ARBA00022989"/>
    </source>
</evidence>
<keyword evidence="11" id="KW-1185">Reference proteome</keyword>
<protein>
    <recommendedName>
        <fullName evidence="10">Cytochrome c oxidase subunit 4</fullName>
    </recommendedName>
</protein>
<evidence type="ECO:0000256" key="9">
    <source>
        <dbReference type="ARBA" id="ARBA00023136"/>
    </source>
</evidence>
<keyword evidence="8 10" id="KW-0496">Mitochondrion</keyword>
<evidence type="ECO:0000256" key="4">
    <source>
        <dbReference type="ARBA" id="ARBA00022792"/>
    </source>
</evidence>
<evidence type="ECO:0000256" key="8">
    <source>
        <dbReference type="ARBA" id="ARBA00023128"/>
    </source>
</evidence>
<dbReference type="Pfam" id="PF02936">
    <property type="entry name" value="COX4"/>
    <property type="match status" value="1"/>
</dbReference>
<dbReference type="CDD" id="cd00922">
    <property type="entry name" value="Cyt_c_Oxidase_IV"/>
    <property type="match status" value="1"/>
</dbReference>
<evidence type="ECO:0000256" key="7">
    <source>
        <dbReference type="ARBA" id="ARBA00023002"/>
    </source>
</evidence>
<dbReference type="SUPFAM" id="SSF81406">
    <property type="entry name" value="Mitochondrial cytochrome c oxidase subunit IV"/>
    <property type="match status" value="1"/>
</dbReference>